<accession>A0A1H6CA82</accession>
<dbReference type="RefSeq" id="WP_104004158.1">
    <property type="nucleotide sequence ID" value="NZ_FNVQ01000003.1"/>
</dbReference>
<gene>
    <name evidence="1" type="ORF">SAMN05444390_103319</name>
</gene>
<dbReference type="NCBIfam" id="TIGR04108">
    <property type="entry name" value="HutX"/>
    <property type="match status" value="1"/>
</dbReference>
<dbReference type="InterPro" id="IPR010413">
    <property type="entry name" value="HutX-like"/>
</dbReference>
<dbReference type="InterPro" id="IPR053733">
    <property type="entry name" value="Heme_Transport_Util_sf"/>
</dbReference>
<dbReference type="EMBL" id="FNVQ01000003">
    <property type="protein sequence ID" value="SEG69871.1"/>
    <property type="molecule type" value="Genomic_DNA"/>
</dbReference>
<reference evidence="1 2" key="1">
    <citation type="submission" date="2016-10" db="EMBL/GenBank/DDBJ databases">
        <authorList>
            <person name="de Groot N.N."/>
        </authorList>
    </citation>
    <scope>NUCLEOTIDE SEQUENCE [LARGE SCALE GENOMIC DNA]</scope>
    <source>
        <strain evidence="1 2">DSM 22012</strain>
    </source>
</reference>
<dbReference type="OrthoDB" id="8781266at2"/>
<name>A0A1H6CA82_9GAMM</name>
<dbReference type="Proteomes" id="UP000236745">
    <property type="component" value="Unassembled WGS sequence"/>
</dbReference>
<organism evidence="1 2">
    <name type="scientific">Marinobacterium lutimaris</name>
    <dbReference type="NCBI Taxonomy" id="568106"/>
    <lineage>
        <taxon>Bacteria</taxon>
        <taxon>Pseudomonadati</taxon>
        <taxon>Pseudomonadota</taxon>
        <taxon>Gammaproteobacteria</taxon>
        <taxon>Oceanospirillales</taxon>
        <taxon>Oceanospirillaceae</taxon>
        <taxon>Marinobacterium</taxon>
    </lineage>
</organism>
<sequence length="160" mass="17248">MTELAITELATTGKVAVLPGDRAQGLLEALTEWGELMTIVQHGGSVFEFKGPFPKGQPGHGYFNLTPEGAGFQGHLALNRVSEIRFQESLRGGRESYAFVFCDAAGEVIFKVFLGRDEYGSLFSDQIAAFQQVKEDALANAPLTEAIPEPTREKVAGIAS</sequence>
<dbReference type="Gene3D" id="3.40.1570.10">
    <property type="entry name" value="HemS/ChuS/ChuX like domains"/>
    <property type="match status" value="1"/>
</dbReference>
<proteinExistence type="predicted"/>
<dbReference type="Pfam" id="PF06228">
    <property type="entry name" value="ChuX_HutX"/>
    <property type="match status" value="1"/>
</dbReference>
<protein>
    <submittedName>
        <fullName evidence="1">Heme utilization protein HuvX</fullName>
    </submittedName>
</protein>
<keyword evidence="2" id="KW-1185">Reference proteome</keyword>
<evidence type="ECO:0000313" key="1">
    <source>
        <dbReference type="EMBL" id="SEG69871.1"/>
    </source>
</evidence>
<dbReference type="AlphaFoldDB" id="A0A1H6CA82"/>
<dbReference type="SUPFAM" id="SSF144064">
    <property type="entry name" value="Heme iron utilization protein-like"/>
    <property type="match status" value="1"/>
</dbReference>
<evidence type="ECO:0000313" key="2">
    <source>
        <dbReference type="Proteomes" id="UP000236745"/>
    </source>
</evidence>